<dbReference type="Pfam" id="PF12079">
    <property type="entry name" value="DUF3558"/>
    <property type="match status" value="1"/>
</dbReference>
<evidence type="ECO:0000313" key="3">
    <source>
        <dbReference type="EMBL" id="GGI68582.1"/>
    </source>
</evidence>
<feature type="signal peptide" evidence="2">
    <location>
        <begin position="1"/>
        <end position="27"/>
    </location>
</feature>
<evidence type="ECO:0000256" key="2">
    <source>
        <dbReference type="SAM" id="SignalP"/>
    </source>
</evidence>
<evidence type="ECO:0000256" key="1">
    <source>
        <dbReference type="SAM" id="MobiDB-lite"/>
    </source>
</evidence>
<organism evidence="3 4">
    <name type="scientific">Saccharopolyspora thermophila</name>
    <dbReference type="NCBI Taxonomy" id="89367"/>
    <lineage>
        <taxon>Bacteria</taxon>
        <taxon>Bacillati</taxon>
        <taxon>Actinomycetota</taxon>
        <taxon>Actinomycetes</taxon>
        <taxon>Pseudonocardiales</taxon>
        <taxon>Pseudonocardiaceae</taxon>
        <taxon>Saccharopolyspora</taxon>
    </lineage>
</organism>
<evidence type="ECO:0008006" key="5">
    <source>
        <dbReference type="Google" id="ProtNLM"/>
    </source>
</evidence>
<proteinExistence type="predicted"/>
<dbReference type="InterPro" id="IPR024520">
    <property type="entry name" value="DUF3558"/>
</dbReference>
<comment type="caution">
    <text evidence="3">The sequence shown here is derived from an EMBL/GenBank/DDBJ whole genome shotgun (WGS) entry which is preliminary data.</text>
</comment>
<name>A0A917JK58_9PSEU</name>
<protein>
    <recommendedName>
        <fullName evidence="5">DUF3558 domain-containing protein</fullName>
    </recommendedName>
</protein>
<dbReference type="EMBL" id="BMMT01000001">
    <property type="protein sequence ID" value="GGI68582.1"/>
    <property type="molecule type" value="Genomic_DNA"/>
</dbReference>
<feature type="chain" id="PRO_5038972195" description="DUF3558 domain-containing protein" evidence="2">
    <location>
        <begin position="28"/>
        <end position="194"/>
    </location>
</feature>
<reference evidence="3 4" key="1">
    <citation type="journal article" date="2014" name="Int. J. Syst. Evol. Microbiol.">
        <title>Complete genome sequence of Corynebacterium casei LMG S-19264T (=DSM 44701T), isolated from a smear-ripened cheese.</title>
        <authorList>
            <consortium name="US DOE Joint Genome Institute (JGI-PGF)"/>
            <person name="Walter F."/>
            <person name="Albersmeier A."/>
            <person name="Kalinowski J."/>
            <person name="Ruckert C."/>
        </authorList>
    </citation>
    <scope>NUCLEOTIDE SEQUENCE [LARGE SCALE GENOMIC DNA]</scope>
    <source>
        <strain evidence="3 4">CGMCC 4.7206</strain>
    </source>
</reference>
<dbReference type="PROSITE" id="PS51257">
    <property type="entry name" value="PROKAR_LIPOPROTEIN"/>
    <property type="match status" value="1"/>
</dbReference>
<keyword evidence="2" id="KW-0732">Signal</keyword>
<evidence type="ECO:0000313" key="4">
    <source>
        <dbReference type="Proteomes" id="UP000597989"/>
    </source>
</evidence>
<dbReference type="AlphaFoldDB" id="A0A917JK58"/>
<dbReference type="Proteomes" id="UP000597989">
    <property type="component" value="Unassembled WGS sequence"/>
</dbReference>
<dbReference type="RefSeq" id="WP_188984375.1">
    <property type="nucleotide sequence ID" value="NZ_BMMT01000001.1"/>
</dbReference>
<sequence length="194" mass="20253">MLRRANLTAIAALAVLAAAGCSVPNSSGQNPPSSAASEPTSSSSNPAAKVDKPKNLASITDACQVLTQEQLTTLNAVNAKAPEPGSSPNGHPMCQWSNDNFGLIVGVDNTTGLGTGYIVEKAESSNAELRNIDGYPAVRMDETNLLCRVEVGVSDKEHIAVDFTRHSDAVPEMQDSCGYAEKIASEVLKNLPDA</sequence>
<feature type="region of interest" description="Disordered" evidence="1">
    <location>
        <begin position="23"/>
        <end position="53"/>
    </location>
</feature>
<gene>
    <name evidence="3" type="ORF">GCM10011581_01900</name>
</gene>
<feature type="compositionally biased region" description="Low complexity" evidence="1">
    <location>
        <begin position="31"/>
        <end position="48"/>
    </location>
</feature>
<accession>A0A917JK58</accession>